<dbReference type="OrthoDB" id="3066350at2759"/>
<gene>
    <name evidence="2" type="ORF">ARMOST_04135</name>
</gene>
<feature type="compositionally biased region" description="Pro residues" evidence="1">
    <location>
        <begin position="429"/>
        <end position="446"/>
    </location>
</feature>
<keyword evidence="3" id="KW-1185">Reference proteome</keyword>
<feature type="compositionally biased region" description="Polar residues" evidence="1">
    <location>
        <begin position="450"/>
        <end position="468"/>
    </location>
</feature>
<organism evidence="2 3">
    <name type="scientific">Armillaria ostoyae</name>
    <name type="common">Armillaria root rot fungus</name>
    <dbReference type="NCBI Taxonomy" id="47428"/>
    <lineage>
        <taxon>Eukaryota</taxon>
        <taxon>Fungi</taxon>
        <taxon>Dikarya</taxon>
        <taxon>Basidiomycota</taxon>
        <taxon>Agaricomycotina</taxon>
        <taxon>Agaricomycetes</taxon>
        <taxon>Agaricomycetidae</taxon>
        <taxon>Agaricales</taxon>
        <taxon>Marasmiineae</taxon>
        <taxon>Physalacriaceae</taxon>
        <taxon>Armillaria</taxon>
    </lineage>
</organism>
<dbReference type="Proteomes" id="UP000219338">
    <property type="component" value="Unassembled WGS sequence"/>
</dbReference>
<protein>
    <submittedName>
        <fullName evidence="2">Uncharacterized protein</fullName>
    </submittedName>
</protein>
<dbReference type="OMA" id="PRFRSEC"/>
<accession>A0A284QWJ8</accession>
<reference evidence="3" key="1">
    <citation type="journal article" date="2017" name="Nat. Ecol. Evol.">
        <title>Genome expansion and lineage-specific genetic innovations in the forest pathogenic fungi Armillaria.</title>
        <authorList>
            <person name="Sipos G."/>
            <person name="Prasanna A.N."/>
            <person name="Walter M.C."/>
            <person name="O'Connor E."/>
            <person name="Balint B."/>
            <person name="Krizsan K."/>
            <person name="Kiss B."/>
            <person name="Hess J."/>
            <person name="Varga T."/>
            <person name="Slot J."/>
            <person name="Riley R."/>
            <person name="Boka B."/>
            <person name="Rigling D."/>
            <person name="Barry K."/>
            <person name="Lee J."/>
            <person name="Mihaltcheva S."/>
            <person name="LaButti K."/>
            <person name="Lipzen A."/>
            <person name="Waldron R."/>
            <person name="Moloney N.M."/>
            <person name="Sperisen C."/>
            <person name="Kredics L."/>
            <person name="Vagvoelgyi C."/>
            <person name="Patrignani A."/>
            <person name="Fitzpatrick D."/>
            <person name="Nagy I."/>
            <person name="Doyle S."/>
            <person name="Anderson J.B."/>
            <person name="Grigoriev I.V."/>
            <person name="Gueldener U."/>
            <person name="Muensterkoetter M."/>
            <person name="Nagy L.G."/>
        </authorList>
    </citation>
    <scope>NUCLEOTIDE SEQUENCE [LARGE SCALE GENOMIC DNA]</scope>
    <source>
        <strain evidence="3">C18/9</strain>
    </source>
</reference>
<sequence length="728" mass="79519">MLVNDNASSNIPEIPFPDATKLTPRAFVKAMTAYTTYNEKVKDCEGRIDHWLRYHHDKSLKPMIKDDPYRHVLAKLAGVQASKPHRRTAYNLWCKLYGNEVEEELVKLVQEGKVTPKQKPGKCQTMRSDWYASLSKEEQCEWTKRSEEEHDVAMAEWKVGVDGTASDDPHEIQRCIDHLAGFIQSILEIIAKHTKGKVFMLWGGPEPGDGSHLNLMSLCAGKTSGPDGQNFINSEKALYDNVLVPMYGRFLRKCFRPEDCQAMALPNVAGDEVLGLGMKEYKDTFVHRLKEPKHIGSASSSASPPIDTSTCPPKPKKSASKSSRLPTLSELLASKVVTVDKSRLPELSPPPSTSPTEPQLGAGITQFPLGRMVLSGDSHDAPPLKSQQPSPVLSLCSSPPISHAPSPAPSPLASASAALYSSLPHMPSASPPPLPPSPPASAPHPCPDLTQASAPPNLGTTNPLAPSSKISLAHSSKKLYPSISAGAVTVSLPSRTRKSMQHESVDHPADLVKQRGILIDQLTISKRPADGLPSDSALPKRRKTVGGDSGPGILTVPAGSEVSAPQLPDSVFPHCTPLWAMQALDTFRSKDFGLEWTSIVNSWVAFQVASDFESKDKLSPRFRSECVGQWISRGRSQTWRPPYEGIDLTRKFQDPFWAWWAHLQPEHRVEDLEDGFTDLGRDVNGCPVQIHPSMAVDWGCLETRSGINGILSIIAALFFWCEGVSVAP</sequence>
<name>A0A284QWJ8_ARMOS</name>
<evidence type="ECO:0000256" key="1">
    <source>
        <dbReference type="SAM" id="MobiDB-lite"/>
    </source>
</evidence>
<feature type="region of interest" description="Disordered" evidence="1">
    <location>
        <begin position="341"/>
        <end position="468"/>
    </location>
</feature>
<feature type="region of interest" description="Disordered" evidence="1">
    <location>
        <begin position="528"/>
        <end position="550"/>
    </location>
</feature>
<feature type="compositionally biased region" description="Low complexity" evidence="1">
    <location>
        <begin position="386"/>
        <end position="428"/>
    </location>
</feature>
<feature type="region of interest" description="Disordered" evidence="1">
    <location>
        <begin position="295"/>
        <end position="325"/>
    </location>
</feature>
<evidence type="ECO:0000313" key="3">
    <source>
        <dbReference type="Proteomes" id="UP000219338"/>
    </source>
</evidence>
<dbReference type="AlphaFoldDB" id="A0A284QWJ8"/>
<proteinExistence type="predicted"/>
<dbReference type="STRING" id="47428.A0A284QWJ8"/>
<dbReference type="EMBL" id="FUEG01000002">
    <property type="protein sequence ID" value="SJL00821.1"/>
    <property type="molecule type" value="Genomic_DNA"/>
</dbReference>
<evidence type="ECO:0000313" key="2">
    <source>
        <dbReference type="EMBL" id="SJL00821.1"/>
    </source>
</evidence>